<dbReference type="InterPro" id="IPR015526">
    <property type="entry name" value="Frizzled/SFRP"/>
</dbReference>
<dbReference type="SMART" id="SM00063">
    <property type="entry name" value="FRI"/>
    <property type="match status" value="1"/>
</dbReference>
<comment type="caution">
    <text evidence="15">The sequence shown here is derived from an EMBL/GenBank/DDBJ whole genome shotgun (WGS) entry which is preliminary data.</text>
</comment>
<keyword evidence="12" id="KW-0732">Signal</keyword>
<keyword evidence="5 11" id="KW-1133">Transmembrane helix</keyword>
<dbReference type="InterPro" id="IPR036790">
    <property type="entry name" value="Frizzled_dom_sf"/>
</dbReference>
<feature type="transmembrane region" description="Helical" evidence="11">
    <location>
        <begin position="426"/>
        <end position="450"/>
    </location>
</feature>
<feature type="region of interest" description="Disordered" evidence="10">
    <location>
        <begin position="955"/>
        <end position="1017"/>
    </location>
</feature>
<feature type="signal peptide" evidence="12">
    <location>
        <begin position="1"/>
        <end position="17"/>
    </location>
</feature>
<comment type="caution">
    <text evidence="9">Lacks conserved residue(s) required for the propagation of feature annotation.</text>
</comment>
<evidence type="ECO:0000256" key="6">
    <source>
        <dbReference type="ARBA" id="ARBA00023136"/>
    </source>
</evidence>
<organism evidence="15 16">
    <name type="scientific">Larinioides sclopetarius</name>
    <dbReference type="NCBI Taxonomy" id="280406"/>
    <lineage>
        <taxon>Eukaryota</taxon>
        <taxon>Metazoa</taxon>
        <taxon>Ecdysozoa</taxon>
        <taxon>Arthropoda</taxon>
        <taxon>Chelicerata</taxon>
        <taxon>Arachnida</taxon>
        <taxon>Araneae</taxon>
        <taxon>Araneomorphae</taxon>
        <taxon>Entelegynae</taxon>
        <taxon>Araneoidea</taxon>
        <taxon>Araneidae</taxon>
        <taxon>Larinioides</taxon>
    </lineage>
</organism>
<evidence type="ECO:0000256" key="2">
    <source>
        <dbReference type="ARBA" id="ARBA00008077"/>
    </source>
</evidence>
<proteinExistence type="inferred from homology"/>
<evidence type="ECO:0000256" key="3">
    <source>
        <dbReference type="ARBA" id="ARBA00022473"/>
    </source>
</evidence>
<evidence type="ECO:0000256" key="11">
    <source>
        <dbReference type="SAM" id="Phobius"/>
    </source>
</evidence>
<evidence type="ECO:0000256" key="7">
    <source>
        <dbReference type="ARBA" id="ARBA00023157"/>
    </source>
</evidence>
<keyword evidence="7" id="KW-1015">Disulfide bond</keyword>
<feature type="chain" id="PRO_5043606663" description="Smoothened" evidence="12">
    <location>
        <begin position="18"/>
        <end position="1103"/>
    </location>
</feature>
<dbReference type="Proteomes" id="UP001497382">
    <property type="component" value="Unassembled WGS sequence"/>
</dbReference>
<name>A0AAV1ZJ61_9ARAC</name>
<dbReference type="Gene3D" id="1.10.2000.10">
    <property type="entry name" value="Frizzled cysteine-rich domain"/>
    <property type="match status" value="1"/>
</dbReference>
<dbReference type="GO" id="GO:0007417">
    <property type="term" value="P:central nervous system development"/>
    <property type="evidence" value="ECO:0007669"/>
    <property type="project" value="TreeGrafter"/>
</dbReference>
<keyword evidence="4 11" id="KW-0812">Transmembrane</keyword>
<dbReference type="Pfam" id="PF01392">
    <property type="entry name" value="Fz"/>
    <property type="match status" value="1"/>
</dbReference>
<dbReference type="GO" id="GO:0007389">
    <property type="term" value="P:pattern specification process"/>
    <property type="evidence" value="ECO:0007669"/>
    <property type="project" value="TreeGrafter"/>
</dbReference>
<comment type="similarity">
    <text evidence="2">Belongs to the G-protein coupled receptor Fz/Smo family.</text>
</comment>
<evidence type="ECO:0000313" key="15">
    <source>
        <dbReference type="EMBL" id="CAL1271634.1"/>
    </source>
</evidence>
<evidence type="ECO:0000256" key="9">
    <source>
        <dbReference type="PROSITE-ProRule" id="PRU00090"/>
    </source>
</evidence>
<evidence type="ECO:0000256" key="10">
    <source>
        <dbReference type="SAM" id="MobiDB-lite"/>
    </source>
</evidence>
<dbReference type="GO" id="GO:0004888">
    <property type="term" value="F:transmembrane signaling receptor activity"/>
    <property type="evidence" value="ECO:0007669"/>
    <property type="project" value="InterPro"/>
</dbReference>
<sequence length="1103" mass="124245">MKLVVLCLLLLITCCSGIENQLNALTYKSVTKYGRFDTGICTLEATCLESKTNQNLTCFGTELPYSITSLALAEDSESFIDVQDNLALWQGLRSIPRCWAVVQPLLCSVYMPKCENGSISLPSQEMCRITRGPCKAVEKKHSWPSFLRCENKKLFPPRCRNPVQEIKFNASFKCIPPLVETDNSDIWFEDVDGCALQCRNPFYTEKEHNDTHFLIACIFGMTLIANLFSAITLGVSSKKSQKLPLSILFYINVSLVVTSLGWLVQFISGFREDIVCNPDGTMQQQQPKAGSLFCLAQFLVIYFPTMAAITWCVILNYTFYIKSRRSDSKDCLKKRSTTFKIVGLVVPFVLICIIMALKLVEGDSVSGICFVGYAGSYSRLFIILPVVVAGGVIGFFIFTVCCRRNMQSQEMPNEGYRKKCQHMKRILCIQAVCYLTIIICTLACYVYNFYHQEEWQESLREFIVCLAMNSGNLYSEVSDSICSLKSKPDIFVLRFHICCMVAFSLMMSSWTWSKESIKIWKRNIFRCCSPKERNSRLKKHVLISQVFRKRDQLNRGDVALSLNSLNEDPFGIHLDASSVASGTITSSWARSFPQLMWRRNAVPNIMPYTPRHYSSASDISRHLSMDSYNQQNIDSQSLQISEQEYVLRHQRRKTRKERMRLFKTHRWFPSSRRDSDTSLQSSLAASVVAATARNLGTKISKSTSTGDLGNPIPIIPPSVIPPVILPQPVTRKSTIQRDPINPPFTHGMTDNSHRLEPRNLQSSIGTASVRLTPNPSTVGVSVRYTPNPLINGYQNPLNNLIQPSMLGQGYEYMNAMPYGYVAGMCPGIYSTYSTSIVNPNFNYQLYSNLGYIPYDSYHTNEAILNQCQPSLLPLHPRAESASETEYFPIIMSDSEFTDTGHRSYDEAQLMTTQRLQERAQALAAAAAQNESQHPKTVLEPQECAKIQFLKRMDTCKIQTSDAPPTSEPISDRASPHNEAPPPSPADSMKSLDMDENDDDVFEGSVNEEKKTTSLSSLPQNFEDESIIQKLKSKFRRAISFTKNGQEQPEGLELSVKPCFNSLDNISSHKESSPVKNTQKEKCLDASESLSLMDAKDGNENVSR</sequence>
<dbReference type="GO" id="GO:0071679">
    <property type="term" value="P:commissural neuron axon guidance"/>
    <property type="evidence" value="ECO:0007669"/>
    <property type="project" value="TreeGrafter"/>
</dbReference>
<dbReference type="Gene3D" id="1.20.1070.10">
    <property type="entry name" value="Rhodopsin 7-helix transmembrane proteins"/>
    <property type="match status" value="1"/>
</dbReference>
<dbReference type="GO" id="GO:0005113">
    <property type="term" value="F:patched binding"/>
    <property type="evidence" value="ECO:0007669"/>
    <property type="project" value="TreeGrafter"/>
</dbReference>
<feature type="compositionally biased region" description="Basic and acidic residues" evidence="10">
    <location>
        <begin position="1066"/>
        <end position="1084"/>
    </location>
</feature>
<evidence type="ECO:0000256" key="4">
    <source>
        <dbReference type="ARBA" id="ARBA00022692"/>
    </source>
</evidence>
<dbReference type="Pfam" id="PF01534">
    <property type="entry name" value="Frizzled"/>
    <property type="match status" value="1"/>
</dbReference>
<keyword evidence="16" id="KW-1185">Reference proteome</keyword>
<reference evidence="15 16" key="1">
    <citation type="submission" date="2024-04" db="EMBL/GenBank/DDBJ databases">
        <authorList>
            <person name="Rising A."/>
            <person name="Reimegard J."/>
            <person name="Sonavane S."/>
            <person name="Akerstrom W."/>
            <person name="Nylinder S."/>
            <person name="Hedman E."/>
            <person name="Kallberg Y."/>
        </authorList>
    </citation>
    <scope>NUCLEOTIDE SEQUENCE [LARGE SCALE GENOMIC DNA]</scope>
</reference>
<evidence type="ECO:0000256" key="5">
    <source>
        <dbReference type="ARBA" id="ARBA00022989"/>
    </source>
</evidence>
<evidence type="ECO:0000259" key="13">
    <source>
        <dbReference type="PROSITE" id="PS50038"/>
    </source>
</evidence>
<feature type="transmembrane region" description="Helical" evidence="11">
    <location>
        <begin position="380"/>
        <end position="401"/>
    </location>
</feature>
<keyword evidence="3" id="KW-0217">Developmental protein</keyword>
<dbReference type="PROSITE" id="PS50261">
    <property type="entry name" value="G_PROTEIN_RECEP_F2_4"/>
    <property type="match status" value="1"/>
</dbReference>
<evidence type="ECO:0000256" key="1">
    <source>
        <dbReference type="ARBA" id="ARBA00004141"/>
    </source>
</evidence>
<dbReference type="EMBL" id="CAXIEN010000055">
    <property type="protein sequence ID" value="CAL1271634.1"/>
    <property type="molecule type" value="Genomic_DNA"/>
</dbReference>
<dbReference type="InterPro" id="IPR020067">
    <property type="entry name" value="Frizzled_dom"/>
</dbReference>
<dbReference type="PANTHER" id="PTHR11309:SF35">
    <property type="entry name" value="PROTEIN SMOOTHENED"/>
    <property type="match status" value="1"/>
</dbReference>
<dbReference type="PRINTS" id="PR00489">
    <property type="entry name" value="FRIZZLED"/>
</dbReference>
<evidence type="ECO:0000256" key="8">
    <source>
        <dbReference type="ARBA" id="ARBA00023170"/>
    </source>
</evidence>
<keyword evidence="6 11" id="KW-0472">Membrane</keyword>
<dbReference type="PANTHER" id="PTHR11309">
    <property type="entry name" value="FRIZZLED"/>
    <property type="match status" value="1"/>
</dbReference>
<feature type="compositionally biased region" description="Basic and acidic residues" evidence="10">
    <location>
        <begin position="1093"/>
        <end position="1103"/>
    </location>
</feature>
<dbReference type="GO" id="GO:0005886">
    <property type="term" value="C:plasma membrane"/>
    <property type="evidence" value="ECO:0007669"/>
    <property type="project" value="TreeGrafter"/>
</dbReference>
<dbReference type="InterPro" id="IPR017981">
    <property type="entry name" value="GPCR_2-like_7TM"/>
</dbReference>
<gene>
    <name evidence="15" type="ORF">LARSCL_LOCUS5921</name>
</gene>
<protein>
    <recommendedName>
        <fullName evidence="17">Smoothened</fullName>
    </recommendedName>
</protein>
<dbReference type="InterPro" id="IPR000539">
    <property type="entry name" value="Frizzled/Smoothened_7TM"/>
</dbReference>
<dbReference type="SUPFAM" id="SSF63501">
    <property type="entry name" value="Frizzled cysteine-rich domain"/>
    <property type="match status" value="1"/>
</dbReference>
<feature type="region of interest" description="Disordered" evidence="10">
    <location>
        <begin position="1066"/>
        <end position="1103"/>
    </location>
</feature>
<dbReference type="SMART" id="SM01330">
    <property type="entry name" value="Frizzled"/>
    <property type="match status" value="1"/>
</dbReference>
<dbReference type="GO" id="GO:0007224">
    <property type="term" value="P:smoothened signaling pathway"/>
    <property type="evidence" value="ECO:0007669"/>
    <property type="project" value="TreeGrafter"/>
</dbReference>
<feature type="domain" description="FZ" evidence="13">
    <location>
        <begin position="42"/>
        <end position="162"/>
    </location>
</feature>
<feature type="domain" description="G-protein coupled receptors family 2 profile 2" evidence="14">
    <location>
        <begin position="212"/>
        <end position="400"/>
    </location>
</feature>
<comment type="subcellular location">
    <subcellularLocation>
        <location evidence="1">Membrane</location>
        <topology evidence="1">Multi-pass membrane protein</topology>
    </subcellularLocation>
</comment>
<dbReference type="PROSITE" id="PS50038">
    <property type="entry name" value="FZ"/>
    <property type="match status" value="1"/>
</dbReference>
<evidence type="ECO:0000313" key="16">
    <source>
        <dbReference type="Proteomes" id="UP001497382"/>
    </source>
</evidence>
<dbReference type="AlphaFoldDB" id="A0AAV1ZJ61"/>
<dbReference type="GO" id="GO:0005929">
    <property type="term" value="C:cilium"/>
    <property type="evidence" value="ECO:0007669"/>
    <property type="project" value="TreeGrafter"/>
</dbReference>
<feature type="transmembrane region" description="Helical" evidence="11">
    <location>
        <begin position="290"/>
        <end position="320"/>
    </location>
</feature>
<dbReference type="GO" id="GO:0030425">
    <property type="term" value="C:dendrite"/>
    <property type="evidence" value="ECO:0007669"/>
    <property type="project" value="TreeGrafter"/>
</dbReference>
<evidence type="ECO:0000256" key="12">
    <source>
        <dbReference type="SAM" id="SignalP"/>
    </source>
</evidence>
<evidence type="ECO:0008006" key="17">
    <source>
        <dbReference type="Google" id="ProtNLM"/>
    </source>
</evidence>
<feature type="region of interest" description="Disordered" evidence="10">
    <location>
        <begin position="734"/>
        <end position="756"/>
    </location>
</feature>
<feature type="transmembrane region" description="Helical" evidence="11">
    <location>
        <begin position="247"/>
        <end position="270"/>
    </location>
</feature>
<feature type="transmembrane region" description="Helical" evidence="11">
    <location>
        <begin position="213"/>
        <end position="235"/>
    </location>
</feature>
<keyword evidence="8" id="KW-0675">Receptor</keyword>
<accession>A0AAV1ZJ61</accession>
<feature type="transmembrane region" description="Helical" evidence="11">
    <location>
        <begin position="341"/>
        <end position="360"/>
    </location>
</feature>
<evidence type="ECO:0000259" key="14">
    <source>
        <dbReference type="PROSITE" id="PS50261"/>
    </source>
</evidence>